<keyword evidence="5" id="KW-0862">Zinc</keyword>
<feature type="domain" description="SIS" evidence="9">
    <location>
        <begin position="43"/>
        <end position="186"/>
    </location>
</feature>
<evidence type="ECO:0000256" key="5">
    <source>
        <dbReference type="PIRSR" id="PIRSR004692-2"/>
    </source>
</evidence>
<keyword evidence="2" id="KW-0677">Repeat</keyword>
<dbReference type="Proteomes" id="UP000777784">
    <property type="component" value="Unassembled WGS sequence"/>
</dbReference>
<feature type="domain" description="CBS" evidence="8">
    <location>
        <begin position="212"/>
        <end position="273"/>
    </location>
</feature>
<comment type="caution">
    <text evidence="10">The sequence shown here is derived from an EMBL/GenBank/DDBJ whole genome shotgun (WGS) entry which is preliminary data.</text>
</comment>
<dbReference type="AlphaFoldDB" id="A0A948RRS9"/>
<dbReference type="InterPro" id="IPR046342">
    <property type="entry name" value="CBS_dom_sf"/>
</dbReference>
<dbReference type="InterPro" id="IPR046348">
    <property type="entry name" value="SIS_dom_sf"/>
</dbReference>
<feature type="domain" description="CBS" evidence="8">
    <location>
        <begin position="279"/>
        <end position="337"/>
    </location>
</feature>
<evidence type="ECO:0000256" key="4">
    <source>
        <dbReference type="PIRNR" id="PIRNR004692"/>
    </source>
</evidence>
<reference evidence="10" key="1">
    <citation type="submission" date="2021-05" db="EMBL/GenBank/DDBJ databases">
        <title>Energy efficiency and biological interactions define the core microbiome of deep oligotrophic groundwater.</title>
        <authorList>
            <person name="Mehrshad M."/>
            <person name="Lopez-Fernandez M."/>
            <person name="Bell E."/>
            <person name="Bernier-Latmani R."/>
            <person name="Bertilsson S."/>
            <person name="Dopson M."/>
        </authorList>
    </citation>
    <scope>NUCLEOTIDE SEQUENCE</scope>
    <source>
        <strain evidence="10">Modern_marine.mb.64</strain>
    </source>
</reference>
<evidence type="ECO:0000313" key="11">
    <source>
        <dbReference type="Proteomes" id="UP000777784"/>
    </source>
</evidence>
<dbReference type="PANTHER" id="PTHR42745">
    <property type="match status" value="1"/>
</dbReference>
<keyword evidence="10" id="KW-0413">Isomerase</keyword>
<feature type="site" description="Catalytically relevant" evidence="6">
    <location>
        <position position="113"/>
    </location>
</feature>
<dbReference type="PIRSF" id="PIRSF004692">
    <property type="entry name" value="KdsD_KpsF"/>
    <property type="match status" value="1"/>
</dbReference>
<keyword evidence="3 7" id="KW-0129">CBS domain</keyword>
<dbReference type="GO" id="GO:0046872">
    <property type="term" value="F:metal ion binding"/>
    <property type="evidence" value="ECO:0007669"/>
    <property type="project" value="UniProtKB-KW"/>
</dbReference>
<sequence>MTRSFSKGLDLSEMEKVTAILGTEIRAIEQLSHLLEQSDLGAAVDLLCLSRGRVIVSGVGKPGIIGQRIAASLRSTGRPAFFLHPVEAIHGDLGLVTSSDVALLLSRSGETGELLALIPTLRRIGIPIIAATCGNENSLAERVDCHLPLGDVEEIPELGEFPTVSNTVFQVLGDILTVLIFQRSGLSLEDLRFLHPGGVIGRQATLRVADVMHSGSAMPLVTEETSLKEALVVIIEKRLGLTCVVDEAGRLSGVVADGDIKRILHRYGDIKALMVAEVMTKEPKTIRDDELLLSALNRMENNPEGAITSLVVVDDELRPIGILHIHDILRTSPHQES</sequence>
<dbReference type="GO" id="GO:0097367">
    <property type="term" value="F:carbohydrate derivative binding"/>
    <property type="evidence" value="ECO:0007669"/>
    <property type="project" value="InterPro"/>
</dbReference>
<dbReference type="Pfam" id="PF01380">
    <property type="entry name" value="SIS"/>
    <property type="match status" value="1"/>
</dbReference>
<dbReference type="SMART" id="SM00116">
    <property type="entry name" value="CBS"/>
    <property type="match status" value="2"/>
</dbReference>
<dbReference type="PANTHER" id="PTHR42745:SF1">
    <property type="entry name" value="ARABINOSE 5-PHOSPHATE ISOMERASE KDSD"/>
    <property type="match status" value="1"/>
</dbReference>
<dbReference type="CDD" id="cd05014">
    <property type="entry name" value="SIS_Kpsf"/>
    <property type="match status" value="1"/>
</dbReference>
<evidence type="ECO:0000259" key="9">
    <source>
        <dbReference type="PROSITE" id="PS51464"/>
    </source>
</evidence>
<dbReference type="Pfam" id="PF00571">
    <property type="entry name" value="CBS"/>
    <property type="match status" value="2"/>
</dbReference>
<keyword evidence="5" id="KW-0479">Metal-binding</keyword>
<dbReference type="InterPro" id="IPR004800">
    <property type="entry name" value="KdsD/KpsF-type"/>
</dbReference>
<dbReference type="InterPro" id="IPR001347">
    <property type="entry name" value="SIS_dom"/>
</dbReference>
<name>A0A948RRS9_UNCEI</name>
<dbReference type="CDD" id="cd04604">
    <property type="entry name" value="CBS_pair_SIS_assoc"/>
    <property type="match status" value="1"/>
</dbReference>
<organism evidence="10 11">
    <name type="scientific">Eiseniibacteriota bacterium</name>
    <dbReference type="NCBI Taxonomy" id="2212470"/>
    <lineage>
        <taxon>Bacteria</taxon>
        <taxon>Candidatus Eiseniibacteriota</taxon>
    </lineage>
</organism>
<dbReference type="PROSITE" id="PS51371">
    <property type="entry name" value="CBS"/>
    <property type="match status" value="2"/>
</dbReference>
<dbReference type="GO" id="GO:0005975">
    <property type="term" value="P:carbohydrate metabolic process"/>
    <property type="evidence" value="ECO:0007669"/>
    <property type="project" value="InterPro"/>
</dbReference>
<evidence type="ECO:0000256" key="7">
    <source>
        <dbReference type="PROSITE-ProRule" id="PRU00703"/>
    </source>
</evidence>
<dbReference type="InterPro" id="IPR035474">
    <property type="entry name" value="SIS_Kpsf"/>
</dbReference>
<protein>
    <submittedName>
        <fullName evidence="10">KpsF/GutQ family sugar-phosphate isomerase</fullName>
    </submittedName>
</protein>
<feature type="site" description="Catalytically relevant" evidence="6">
    <location>
        <position position="61"/>
    </location>
</feature>
<dbReference type="SUPFAM" id="SSF53697">
    <property type="entry name" value="SIS domain"/>
    <property type="match status" value="1"/>
</dbReference>
<gene>
    <name evidence="10" type="ORF">KJ970_02770</name>
</gene>
<evidence type="ECO:0000256" key="3">
    <source>
        <dbReference type="ARBA" id="ARBA00023122"/>
    </source>
</evidence>
<comment type="similarity">
    <text evidence="1 4">Belongs to the SIS family. GutQ/KpsF subfamily.</text>
</comment>
<dbReference type="NCBIfam" id="TIGR00393">
    <property type="entry name" value="kpsF"/>
    <property type="match status" value="1"/>
</dbReference>
<dbReference type="InterPro" id="IPR050986">
    <property type="entry name" value="GutQ/KpsF_isomerases"/>
</dbReference>
<feature type="site" description="Catalytically relevant" evidence="6">
    <location>
        <position position="195"/>
    </location>
</feature>
<dbReference type="GO" id="GO:1901135">
    <property type="term" value="P:carbohydrate derivative metabolic process"/>
    <property type="evidence" value="ECO:0007669"/>
    <property type="project" value="InterPro"/>
</dbReference>
<dbReference type="GO" id="GO:0016853">
    <property type="term" value="F:isomerase activity"/>
    <property type="evidence" value="ECO:0007669"/>
    <property type="project" value="UniProtKB-KW"/>
</dbReference>
<feature type="binding site" evidence="5">
    <location>
        <position position="84"/>
    </location>
    <ligand>
        <name>Zn(2+)</name>
        <dbReference type="ChEBI" id="CHEBI:29105"/>
    </ligand>
</feature>
<evidence type="ECO:0000256" key="6">
    <source>
        <dbReference type="PIRSR" id="PIRSR004692-3"/>
    </source>
</evidence>
<dbReference type="Gene3D" id="3.40.50.10490">
    <property type="entry name" value="Glucose-6-phosphate isomerase like protein, domain 1"/>
    <property type="match status" value="1"/>
</dbReference>
<accession>A0A948RRS9</accession>
<dbReference type="PROSITE" id="PS51464">
    <property type="entry name" value="SIS"/>
    <property type="match status" value="1"/>
</dbReference>
<feature type="site" description="Catalytically relevant" evidence="6">
    <location>
        <position position="154"/>
    </location>
</feature>
<evidence type="ECO:0000313" key="10">
    <source>
        <dbReference type="EMBL" id="MBU2689823.1"/>
    </source>
</evidence>
<dbReference type="InterPro" id="IPR000644">
    <property type="entry name" value="CBS_dom"/>
</dbReference>
<dbReference type="EMBL" id="JAHJDP010000018">
    <property type="protein sequence ID" value="MBU2689823.1"/>
    <property type="molecule type" value="Genomic_DNA"/>
</dbReference>
<evidence type="ECO:0000256" key="2">
    <source>
        <dbReference type="ARBA" id="ARBA00022737"/>
    </source>
</evidence>
<proteinExistence type="inferred from homology"/>
<dbReference type="Gene3D" id="3.10.580.10">
    <property type="entry name" value="CBS-domain"/>
    <property type="match status" value="1"/>
</dbReference>
<evidence type="ECO:0000259" key="8">
    <source>
        <dbReference type="PROSITE" id="PS51371"/>
    </source>
</evidence>
<evidence type="ECO:0000256" key="1">
    <source>
        <dbReference type="ARBA" id="ARBA00008165"/>
    </source>
</evidence>